<gene>
    <name evidence="3" type="ORF">THIOM_003044</name>
</gene>
<evidence type="ECO:0000313" key="3">
    <source>
        <dbReference type="EMBL" id="OAD21194.1"/>
    </source>
</evidence>
<organism evidence="3 4">
    <name type="scientific">Candidatus Thiomargarita nelsonii</name>
    <dbReference type="NCBI Taxonomy" id="1003181"/>
    <lineage>
        <taxon>Bacteria</taxon>
        <taxon>Pseudomonadati</taxon>
        <taxon>Pseudomonadota</taxon>
        <taxon>Gammaproteobacteria</taxon>
        <taxon>Thiotrichales</taxon>
        <taxon>Thiotrichaceae</taxon>
        <taxon>Thiomargarita</taxon>
    </lineage>
</organism>
<reference evidence="3 4" key="1">
    <citation type="submission" date="2016-05" db="EMBL/GenBank/DDBJ databases">
        <title>Single-cell genome of chain-forming Candidatus Thiomargarita nelsonii and comparison to other large sulfur-oxidizing bacteria.</title>
        <authorList>
            <person name="Winkel M."/>
            <person name="Salman V."/>
            <person name="Woyke T."/>
            <person name="Schulz-Vogt H."/>
            <person name="Richter M."/>
            <person name="Flood B."/>
            <person name="Bailey J."/>
            <person name="Amann R."/>
            <person name="Mussmann M."/>
        </authorList>
    </citation>
    <scope>NUCLEOTIDE SEQUENCE [LARGE SCALE GENOMIC DNA]</scope>
    <source>
        <strain evidence="3 4">THI036</strain>
    </source>
</reference>
<feature type="domain" description="Peptidase C14 caspase" evidence="2">
    <location>
        <begin position="30"/>
        <end position="174"/>
    </location>
</feature>
<dbReference type="EC" id="3.4.22.-" evidence="3"/>
<evidence type="ECO:0000313" key="4">
    <source>
        <dbReference type="Proteomes" id="UP000076962"/>
    </source>
</evidence>
<dbReference type="EMBL" id="LUTY01001807">
    <property type="protein sequence ID" value="OAD21194.1"/>
    <property type="molecule type" value="Genomic_DNA"/>
</dbReference>
<feature type="non-terminal residue" evidence="3">
    <location>
        <position position="224"/>
    </location>
</feature>
<protein>
    <submittedName>
        <fullName evidence="3">Peptidase C14, caspase catalytic domain protein</fullName>
        <ecNumber evidence="3">3.4.22.-</ecNumber>
    </submittedName>
</protein>
<dbReference type="InterPro" id="IPR029030">
    <property type="entry name" value="Caspase-like_dom_sf"/>
</dbReference>
<name>A0A176RZQ8_9GAMM</name>
<dbReference type="Pfam" id="PF00656">
    <property type="entry name" value="Peptidase_C14"/>
    <property type="match status" value="1"/>
</dbReference>
<keyword evidence="4" id="KW-1185">Reference proteome</keyword>
<sequence length="224" mass="25057">QACQNERRLDEKVPQKENGTRDVSTRGNTQYALIIGIDQYQYADGNSLINLEGAVNDAKLLRDALRRQKVQVPDKRVLLNAQATRAAFIRAWQEMVKQAKPGDTLIFTFAGHGGQQADVEPLDEKDGKDETIMFHDFNPNKPTQGRILDEELYGIFKKASDYNILFIADACHSSGLVRTLARPWRHVRTGGFWKIEPDAPPPFPPLPTQSDNAPLPAHVTLITG</sequence>
<dbReference type="GO" id="GO:0006508">
    <property type="term" value="P:proteolysis"/>
    <property type="evidence" value="ECO:0007669"/>
    <property type="project" value="InterPro"/>
</dbReference>
<dbReference type="PANTHER" id="PTHR48104:SF30">
    <property type="entry name" value="METACASPASE-1"/>
    <property type="match status" value="1"/>
</dbReference>
<feature type="non-terminal residue" evidence="3">
    <location>
        <position position="1"/>
    </location>
</feature>
<dbReference type="InterPro" id="IPR011600">
    <property type="entry name" value="Pept_C14_caspase"/>
</dbReference>
<dbReference type="Proteomes" id="UP000076962">
    <property type="component" value="Unassembled WGS sequence"/>
</dbReference>
<proteinExistence type="predicted"/>
<keyword evidence="3" id="KW-0378">Hydrolase</keyword>
<dbReference type="PANTHER" id="PTHR48104">
    <property type="entry name" value="METACASPASE-4"/>
    <property type="match status" value="1"/>
</dbReference>
<comment type="caution">
    <text evidence="3">The sequence shown here is derived from an EMBL/GenBank/DDBJ whole genome shotgun (WGS) entry which is preliminary data.</text>
</comment>
<dbReference type="GO" id="GO:0005737">
    <property type="term" value="C:cytoplasm"/>
    <property type="evidence" value="ECO:0007669"/>
    <property type="project" value="TreeGrafter"/>
</dbReference>
<accession>A0A176RZQ8</accession>
<dbReference type="InterPro" id="IPR050452">
    <property type="entry name" value="Metacaspase"/>
</dbReference>
<dbReference type="SUPFAM" id="SSF52129">
    <property type="entry name" value="Caspase-like"/>
    <property type="match status" value="1"/>
</dbReference>
<dbReference type="GO" id="GO:0004197">
    <property type="term" value="F:cysteine-type endopeptidase activity"/>
    <property type="evidence" value="ECO:0007669"/>
    <property type="project" value="InterPro"/>
</dbReference>
<dbReference type="AlphaFoldDB" id="A0A176RZQ8"/>
<evidence type="ECO:0000259" key="2">
    <source>
        <dbReference type="Pfam" id="PF00656"/>
    </source>
</evidence>
<evidence type="ECO:0000256" key="1">
    <source>
        <dbReference type="SAM" id="MobiDB-lite"/>
    </source>
</evidence>
<dbReference type="Gene3D" id="3.40.50.1460">
    <property type="match status" value="1"/>
</dbReference>
<feature type="region of interest" description="Disordered" evidence="1">
    <location>
        <begin position="1"/>
        <end position="24"/>
    </location>
</feature>